<dbReference type="CDD" id="cd00083">
    <property type="entry name" value="bHLH_SF"/>
    <property type="match status" value="1"/>
</dbReference>
<dbReference type="GO" id="GO:0003700">
    <property type="term" value="F:DNA-binding transcription factor activity"/>
    <property type="evidence" value="ECO:0007669"/>
    <property type="project" value="TreeGrafter"/>
</dbReference>
<dbReference type="EMBL" id="KB008001">
    <property type="protein sequence ID" value="ELR16306.1"/>
    <property type="molecule type" value="Genomic_DNA"/>
</dbReference>
<gene>
    <name evidence="8" type="ORF">ACA1_203100</name>
</gene>
<dbReference type="GO" id="GO:0090575">
    <property type="term" value="C:RNA polymerase II transcription regulator complex"/>
    <property type="evidence" value="ECO:0007669"/>
    <property type="project" value="TreeGrafter"/>
</dbReference>
<dbReference type="AlphaFoldDB" id="L8GW38"/>
<dbReference type="GO" id="GO:0046983">
    <property type="term" value="F:protein dimerization activity"/>
    <property type="evidence" value="ECO:0007669"/>
    <property type="project" value="InterPro"/>
</dbReference>
<name>L8GW38_ACACF</name>
<evidence type="ECO:0000313" key="9">
    <source>
        <dbReference type="Proteomes" id="UP000011083"/>
    </source>
</evidence>
<evidence type="ECO:0000256" key="2">
    <source>
        <dbReference type="ARBA" id="ARBA00023125"/>
    </source>
</evidence>
<evidence type="ECO:0000256" key="6">
    <source>
        <dbReference type="SAM" id="MobiDB-lite"/>
    </source>
</evidence>
<evidence type="ECO:0000256" key="3">
    <source>
        <dbReference type="ARBA" id="ARBA00023159"/>
    </source>
</evidence>
<protein>
    <submittedName>
        <fullName evidence="8">Helixloop-helix DNA-binding domain containing protein</fullName>
    </submittedName>
</protein>
<dbReference type="PROSITE" id="PS50888">
    <property type="entry name" value="BHLH"/>
    <property type="match status" value="1"/>
</dbReference>
<dbReference type="GO" id="GO:0045944">
    <property type="term" value="P:positive regulation of transcription by RNA polymerase II"/>
    <property type="evidence" value="ECO:0007669"/>
    <property type="project" value="TreeGrafter"/>
</dbReference>
<feature type="region of interest" description="Disordered" evidence="6">
    <location>
        <begin position="51"/>
        <end position="116"/>
    </location>
</feature>
<dbReference type="KEGG" id="acan:ACA1_203100"/>
<dbReference type="OrthoDB" id="623055at2759"/>
<keyword evidence="2 8" id="KW-0238">DNA-binding</keyword>
<evidence type="ECO:0000256" key="1">
    <source>
        <dbReference type="ARBA" id="ARBA00023015"/>
    </source>
</evidence>
<proteinExistence type="predicted"/>
<feature type="domain" description="BHLH" evidence="7">
    <location>
        <begin position="111"/>
        <end position="161"/>
    </location>
</feature>
<dbReference type="InterPro" id="IPR011598">
    <property type="entry name" value="bHLH_dom"/>
</dbReference>
<dbReference type="Gene3D" id="4.10.280.10">
    <property type="entry name" value="Helix-loop-helix DNA-binding domain"/>
    <property type="match status" value="1"/>
</dbReference>
<dbReference type="GeneID" id="14917046"/>
<sequence length="181" mass="19899">MHSHHGQHQGHHITLETLHINPAALLYSPTGGMMRVSSGALAPSMLLPAQAGAMPPHSPTGTSMPLISSQLEGKSHKHSLSFDDTDSLSDNEGNSDSGEGPRKRGRVETVERKTKKCAMERKRRKDLNEGFHGLRQALPLTISRPSKTTLLHYAVDYIKQLEAEVSHLRDENRALRKAMTG</sequence>
<keyword evidence="5" id="KW-0539">Nucleus</keyword>
<keyword evidence="3" id="KW-0010">Activator</keyword>
<keyword evidence="4" id="KW-0804">Transcription</keyword>
<evidence type="ECO:0000256" key="4">
    <source>
        <dbReference type="ARBA" id="ARBA00023163"/>
    </source>
</evidence>
<evidence type="ECO:0000259" key="7">
    <source>
        <dbReference type="PROSITE" id="PS50888"/>
    </source>
</evidence>
<dbReference type="VEuPathDB" id="AmoebaDB:ACA1_203100"/>
<dbReference type="GO" id="GO:0003677">
    <property type="term" value="F:DNA binding"/>
    <property type="evidence" value="ECO:0007669"/>
    <property type="project" value="UniProtKB-KW"/>
</dbReference>
<keyword evidence="1" id="KW-0805">Transcription regulation</keyword>
<evidence type="ECO:0000313" key="8">
    <source>
        <dbReference type="EMBL" id="ELR16306.1"/>
    </source>
</evidence>
<dbReference type="RefSeq" id="XP_004338319.1">
    <property type="nucleotide sequence ID" value="XM_004338271.1"/>
</dbReference>
<keyword evidence="9" id="KW-1185">Reference proteome</keyword>
<feature type="compositionally biased region" description="Polar residues" evidence="6">
    <location>
        <begin position="59"/>
        <end position="72"/>
    </location>
</feature>
<evidence type="ECO:0000256" key="5">
    <source>
        <dbReference type="ARBA" id="ARBA00023242"/>
    </source>
</evidence>
<dbReference type="SUPFAM" id="SSF47459">
    <property type="entry name" value="HLH, helix-loop-helix DNA-binding domain"/>
    <property type="match status" value="1"/>
</dbReference>
<reference evidence="8 9" key="1">
    <citation type="journal article" date="2013" name="Genome Biol.">
        <title>Genome of Acanthamoeba castellanii highlights extensive lateral gene transfer and early evolution of tyrosine kinase signaling.</title>
        <authorList>
            <person name="Clarke M."/>
            <person name="Lohan A.J."/>
            <person name="Liu B."/>
            <person name="Lagkouvardos I."/>
            <person name="Roy S."/>
            <person name="Zafar N."/>
            <person name="Bertelli C."/>
            <person name="Schilde C."/>
            <person name="Kianianmomeni A."/>
            <person name="Burglin T.R."/>
            <person name="Frech C."/>
            <person name="Turcotte B."/>
            <person name="Kopec K.O."/>
            <person name="Synnott J.M."/>
            <person name="Choo C."/>
            <person name="Paponov I."/>
            <person name="Finkler A."/>
            <person name="Soon Heng Tan C."/>
            <person name="Hutchins A.P."/>
            <person name="Weinmeier T."/>
            <person name="Rattei T."/>
            <person name="Chu J.S."/>
            <person name="Gimenez G."/>
            <person name="Irimia M."/>
            <person name="Rigden D.J."/>
            <person name="Fitzpatrick D.A."/>
            <person name="Lorenzo-Morales J."/>
            <person name="Bateman A."/>
            <person name="Chiu C.H."/>
            <person name="Tang P."/>
            <person name="Hegemann P."/>
            <person name="Fromm H."/>
            <person name="Raoult D."/>
            <person name="Greub G."/>
            <person name="Miranda-Saavedra D."/>
            <person name="Chen N."/>
            <person name="Nash P."/>
            <person name="Ginger M.L."/>
            <person name="Horn M."/>
            <person name="Schaap P."/>
            <person name="Caler L."/>
            <person name="Loftus B."/>
        </authorList>
    </citation>
    <scope>NUCLEOTIDE SEQUENCE [LARGE SCALE GENOMIC DNA]</scope>
    <source>
        <strain evidence="8 9">Neff</strain>
    </source>
</reference>
<organism evidence="8 9">
    <name type="scientific">Acanthamoeba castellanii (strain ATCC 30010 / Neff)</name>
    <dbReference type="NCBI Taxonomy" id="1257118"/>
    <lineage>
        <taxon>Eukaryota</taxon>
        <taxon>Amoebozoa</taxon>
        <taxon>Discosea</taxon>
        <taxon>Longamoebia</taxon>
        <taxon>Centramoebida</taxon>
        <taxon>Acanthamoebidae</taxon>
        <taxon>Acanthamoeba</taxon>
    </lineage>
</organism>
<dbReference type="SMART" id="SM00353">
    <property type="entry name" value="HLH"/>
    <property type="match status" value="1"/>
</dbReference>
<dbReference type="Pfam" id="PF00010">
    <property type="entry name" value="HLH"/>
    <property type="match status" value="1"/>
</dbReference>
<dbReference type="Proteomes" id="UP000011083">
    <property type="component" value="Unassembled WGS sequence"/>
</dbReference>
<dbReference type="InterPro" id="IPR036638">
    <property type="entry name" value="HLH_DNA-bd_sf"/>
</dbReference>
<feature type="compositionally biased region" description="Basic and acidic residues" evidence="6">
    <location>
        <begin position="99"/>
        <end position="116"/>
    </location>
</feature>
<dbReference type="PANTHER" id="PTHR10328:SF3">
    <property type="entry name" value="PROTEIN MAX"/>
    <property type="match status" value="1"/>
</dbReference>
<dbReference type="PANTHER" id="PTHR10328">
    <property type="entry name" value="PROTEIN MAX MYC-ASSOCIATED FACTOR X"/>
    <property type="match status" value="1"/>
</dbReference>
<accession>L8GW38</accession>